<gene>
    <name evidence="1" type="ORF">NCTC11388_01335</name>
</gene>
<evidence type="ECO:0000313" key="1">
    <source>
        <dbReference type="EMBL" id="SUJ03957.1"/>
    </source>
</evidence>
<accession>A0A380BPQ6</accession>
<protein>
    <submittedName>
        <fullName evidence="1">Uncharacterized protein</fullName>
    </submittedName>
</protein>
<dbReference type="EMBL" id="UGYW01000002">
    <property type="protein sequence ID" value="SUJ03957.1"/>
    <property type="molecule type" value="Genomic_DNA"/>
</dbReference>
<dbReference type="RefSeq" id="WP_258862045.1">
    <property type="nucleotide sequence ID" value="NZ_UGYW01000002.1"/>
</dbReference>
<dbReference type="AlphaFoldDB" id="A0A380BPQ6"/>
<name>A0A380BPQ6_SPHSI</name>
<evidence type="ECO:0000313" key="2">
    <source>
        <dbReference type="Proteomes" id="UP000254893"/>
    </source>
</evidence>
<organism evidence="1 2">
    <name type="scientific">Sphingobacterium spiritivorum</name>
    <name type="common">Flavobacterium spiritivorum</name>
    <dbReference type="NCBI Taxonomy" id="258"/>
    <lineage>
        <taxon>Bacteria</taxon>
        <taxon>Pseudomonadati</taxon>
        <taxon>Bacteroidota</taxon>
        <taxon>Sphingobacteriia</taxon>
        <taxon>Sphingobacteriales</taxon>
        <taxon>Sphingobacteriaceae</taxon>
        <taxon>Sphingobacterium</taxon>
    </lineage>
</organism>
<sequence>MELRKEIEPRLDIAEKLYPEVLKLILDYTDYCDEHGDEELV</sequence>
<proteinExistence type="predicted"/>
<reference evidence="1 2" key="1">
    <citation type="submission" date="2018-06" db="EMBL/GenBank/DDBJ databases">
        <authorList>
            <consortium name="Pathogen Informatics"/>
            <person name="Doyle S."/>
        </authorList>
    </citation>
    <scope>NUCLEOTIDE SEQUENCE [LARGE SCALE GENOMIC DNA]</scope>
    <source>
        <strain evidence="1 2">NCTC11388</strain>
    </source>
</reference>
<dbReference type="Proteomes" id="UP000254893">
    <property type="component" value="Unassembled WGS sequence"/>
</dbReference>